<feature type="binding site" evidence="7">
    <location>
        <position position="98"/>
    </location>
    <ligand>
        <name>a divalent metal cation</name>
        <dbReference type="ChEBI" id="CHEBI:60240"/>
    </ligand>
</feature>
<proteinExistence type="inferred from homology"/>
<comment type="cofactor">
    <cofactor evidence="7">
        <name>a divalent metal cation</name>
        <dbReference type="ChEBI" id="CHEBI:60240"/>
    </cofactor>
    <text evidence="7">Binds 1 divalent metal cation per subunit.</text>
</comment>
<comment type="subcellular location">
    <subcellularLocation>
        <location evidence="7">Cytoplasm</location>
    </subcellularLocation>
</comment>
<keyword evidence="3 7" id="KW-0963">Cytoplasm</keyword>
<dbReference type="EC" id="3.1.3.5" evidence="7"/>
<organism evidence="10 11">
    <name type="scientific">Mogibacterium diversum</name>
    <dbReference type="NCBI Taxonomy" id="114527"/>
    <lineage>
        <taxon>Bacteria</taxon>
        <taxon>Bacillati</taxon>
        <taxon>Bacillota</taxon>
        <taxon>Clostridia</taxon>
        <taxon>Peptostreptococcales</taxon>
        <taxon>Anaerovoracaceae</taxon>
        <taxon>Mogibacterium</taxon>
    </lineage>
</organism>
<protein>
    <recommendedName>
        <fullName evidence="7">5'-nucleotidase SurE</fullName>
        <ecNumber evidence="7">3.1.3.5</ecNumber>
    </recommendedName>
    <alternativeName>
        <fullName evidence="7">Nucleoside 5'-monophosphate phosphohydrolase</fullName>
    </alternativeName>
</protein>
<evidence type="ECO:0000256" key="1">
    <source>
        <dbReference type="ARBA" id="ARBA00000815"/>
    </source>
</evidence>
<comment type="catalytic activity">
    <reaction evidence="1 7">
        <text>a ribonucleoside 5'-phosphate + H2O = a ribonucleoside + phosphate</text>
        <dbReference type="Rhea" id="RHEA:12484"/>
        <dbReference type="ChEBI" id="CHEBI:15377"/>
        <dbReference type="ChEBI" id="CHEBI:18254"/>
        <dbReference type="ChEBI" id="CHEBI:43474"/>
        <dbReference type="ChEBI" id="CHEBI:58043"/>
        <dbReference type="EC" id="3.1.3.5"/>
    </reaction>
</comment>
<evidence type="ECO:0000259" key="8">
    <source>
        <dbReference type="Pfam" id="PF00857"/>
    </source>
</evidence>
<dbReference type="GO" id="GO:0008253">
    <property type="term" value="F:5'-nucleotidase activity"/>
    <property type="evidence" value="ECO:0007669"/>
    <property type="project" value="UniProtKB-UniRule"/>
</dbReference>
<dbReference type="Pfam" id="PF01975">
    <property type="entry name" value="SurE"/>
    <property type="match status" value="1"/>
</dbReference>
<dbReference type="Gene3D" id="3.40.1210.10">
    <property type="entry name" value="Survival protein SurE-like phosphatase/nucleotidase"/>
    <property type="match status" value="1"/>
</dbReference>
<dbReference type="EMBL" id="CP027228">
    <property type="protein sequence ID" value="AVM48504.1"/>
    <property type="molecule type" value="Genomic_DNA"/>
</dbReference>
<dbReference type="SUPFAM" id="SSF64167">
    <property type="entry name" value="SurE-like"/>
    <property type="match status" value="1"/>
</dbReference>
<evidence type="ECO:0000313" key="10">
    <source>
        <dbReference type="EMBL" id="AVM48504.1"/>
    </source>
</evidence>
<dbReference type="RefSeq" id="WP_106057559.1">
    <property type="nucleotide sequence ID" value="NZ_CP027228.1"/>
</dbReference>
<dbReference type="AlphaFoldDB" id="A0A2S0L5N4"/>
<dbReference type="InterPro" id="IPR000868">
    <property type="entry name" value="Isochorismatase-like_dom"/>
</dbReference>
<dbReference type="Gene3D" id="3.40.50.850">
    <property type="entry name" value="Isochorismatase-like"/>
    <property type="match status" value="1"/>
</dbReference>
<keyword evidence="11" id="KW-1185">Reference proteome</keyword>
<keyword evidence="4 7" id="KW-0479">Metal-binding</keyword>
<dbReference type="GeneID" id="78391901"/>
<dbReference type="HAMAP" id="MF_00060">
    <property type="entry name" value="SurE"/>
    <property type="match status" value="1"/>
</dbReference>
<evidence type="ECO:0000256" key="4">
    <source>
        <dbReference type="ARBA" id="ARBA00022723"/>
    </source>
</evidence>
<dbReference type="GO" id="GO:0004309">
    <property type="term" value="F:exopolyphosphatase activity"/>
    <property type="evidence" value="ECO:0007669"/>
    <property type="project" value="TreeGrafter"/>
</dbReference>
<dbReference type="InterPro" id="IPR002828">
    <property type="entry name" value="SurE-like_Pase/nucleotidase"/>
</dbReference>
<dbReference type="InterPro" id="IPR036523">
    <property type="entry name" value="SurE-like_sf"/>
</dbReference>
<dbReference type="GO" id="GO:0000166">
    <property type="term" value="F:nucleotide binding"/>
    <property type="evidence" value="ECO:0007669"/>
    <property type="project" value="UniProtKB-KW"/>
</dbReference>
<sequence length="441" mass="48261">MLRILVSNDDGIDAHGIRTLVRFLSHMAEVYVVAPDKQRSASGQAITFGGKVTAKQVEMDGAKKAIALSGTPADCAKFGIDMMKEAGTPPDFVIGGINHGGNAGADINYSGTFAIANEGALNGYSALALSVTNRKATHFEFICEMIPELLEVAKKLQPGSILNVNAPDLPKWQIKGVRYAEAGICGFNNKFERVMEENLDSEDEEHENKPFSEGEYKYNGEVTDGSVQPPNTDLYCLANGYATITPYKVNRVDNGLLAKLRGLSSDSTMCIIMDVQGHTVSKVRKSEKFMGNILKLAKCLKILELPTLLTEQFGHDTEPVLGELKSELHSFEKLDKVDFDCTSSPDMESLLQSHKGKRIVLAGLEAHIGILQSARSLIEKGYDVQVIKDCCASKQKDDLEEAMKTLRDIGCTITTLESFIYDEIGSTTNFSYRKVKKVLEA</sequence>
<feature type="binding site" evidence="7">
    <location>
        <position position="9"/>
    </location>
    <ligand>
        <name>a divalent metal cation</name>
        <dbReference type="ChEBI" id="CHEBI:60240"/>
    </ligand>
</feature>
<gene>
    <name evidence="7 10" type="primary">surE</name>
    <name evidence="10" type="ORF">C5Q96_06450</name>
</gene>
<reference evidence="11" key="1">
    <citation type="submission" date="2018-02" db="EMBL/GenBank/DDBJ databases">
        <authorList>
            <person name="Holder M.E."/>
            <person name="Ajami N.J."/>
            <person name="Petrosino J.F."/>
        </authorList>
    </citation>
    <scope>NUCLEOTIDE SEQUENCE [LARGE SCALE GENOMIC DNA]</scope>
    <source>
        <strain evidence="11">CCUG 47132</strain>
    </source>
</reference>
<evidence type="ECO:0000256" key="3">
    <source>
        <dbReference type="ARBA" id="ARBA00022490"/>
    </source>
</evidence>
<dbReference type="PANTHER" id="PTHR30457:SF12">
    <property type="entry name" value="5'_3'-NUCLEOTIDASE SURE"/>
    <property type="match status" value="1"/>
</dbReference>
<evidence type="ECO:0000256" key="5">
    <source>
        <dbReference type="ARBA" id="ARBA00022741"/>
    </source>
</evidence>
<feature type="domain" description="Isochorismatase-like" evidence="8">
    <location>
        <begin position="268"/>
        <end position="417"/>
    </location>
</feature>
<dbReference type="Pfam" id="PF00857">
    <property type="entry name" value="Isochorismatase"/>
    <property type="match status" value="1"/>
</dbReference>
<dbReference type="InterPro" id="IPR036380">
    <property type="entry name" value="Isochorismatase-like_sf"/>
</dbReference>
<keyword evidence="6 7" id="KW-0378">Hydrolase</keyword>
<dbReference type="GO" id="GO:0008254">
    <property type="term" value="F:3'-nucleotidase activity"/>
    <property type="evidence" value="ECO:0007669"/>
    <property type="project" value="TreeGrafter"/>
</dbReference>
<accession>A0A2S0L5N4</accession>
<feature type="domain" description="Survival protein SurE-like phosphatase/nucleotidase" evidence="9">
    <location>
        <begin position="4"/>
        <end position="183"/>
    </location>
</feature>
<dbReference type="GO" id="GO:0005737">
    <property type="term" value="C:cytoplasm"/>
    <property type="evidence" value="ECO:0007669"/>
    <property type="project" value="UniProtKB-SubCell"/>
</dbReference>
<dbReference type="SUPFAM" id="SSF52499">
    <property type="entry name" value="Isochorismatase-like hydrolases"/>
    <property type="match status" value="1"/>
</dbReference>
<feature type="binding site" evidence="7">
    <location>
        <position position="40"/>
    </location>
    <ligand>
        <name>a divalent metal cation</name>
        <dbReference type="ChEBI" id="CHEBI:60240"/>
    </ligand>
</feature>
<name>A0A2S0L5N4_9FIRM</name>
<dbReference type="OrthoDB" id="9780815at2"/>
<evidence type="ECO:0000256" key="2">
    <source>
        <dbReference type="ARBA" id="ARBA00011062"/>
    </source>
</evidence>
<evidence type="ECO:0000256" key="6">
    <source>
        <dbReference type="ARBA" id="ARBA00022801"/>
    </source>
</evidence>
<dbReference type="PANTHER" id="PTHR30457">
    <property type="entry name" value="5'-NUCLEOTIDASE SURE"/>
    <property type="match status" value="1"/>
</dbReference>
<evidence type="ECO:0000313" key="11">
    <source>
        <dbReference type="Proteomes" id="UP000237883"/>
    </source>
</evidence>
<comment type="function">
    <text evidence="7">Nucleotidase that shows phosphatase activity on nucleoside 5'-monophosphates.</text>
</comment>
<comment type="similarity">
    <text evidence="2 7">Belongs to the SurE nucleotidase family.</text>
</comment>
<dbReference type="GO" id="GO:0046872">
    <property type="term" value="F:metal ion binding"/>
    <property type="evidence" value="ECO:0007669"/>
    <property type="project" value="UniProtKB-UniRule"/>
</dbReference>
<dbReference type="Proteomes" id="UP000237883">
    <property type="component" value="Chromosome"/>
</dbReference>
<evidence type="ECO:0000259" key="9">
    <source>
        <dbReference type="Pfam" id="PF01975"/>
    </source>
</evidence>
<keyword evidence="5 7" id="KW-0547">Nucleotide-binding</keyword>
<dbReference type="InterPro" id="IPR030048">
    <property type="entry name" value="SurE"/>
</dbReference>
<feature type="binding site" evidence="7">
    <location>
        <position position="10"/>
    </location>
    <ligand>
        <name>a divalent metal cation</name>
        <dbReference type="ChEBI" id="CHEBI:60240"/>
    </ligand>
</feature>
<dbReference type="NCBIfam" id="TIGR00087">
    <property type="entry name" value="surE"/>
    <property type="match status" value="1"/>
</dbReference>
<dbReference type="KEGG" id="mdv:C5Q96_06450"/>
<evidence type="ECO:0000256" key="7">
    <source>
        <dbReference type="HAMAP-Rule" id="MF_00060"/>
    </source>
</evidence>